<protein>
    <submittedName>
        <fullName evidence="9">MotA/TolQ/ExbB proton channel family protein</fullName>
    </submittedName>
</protein>
<sequence length="214" mass="23496">MWELVKAGGWLMLPLALCSICTVAIVLERFIRLRRNLVLPKQILLSQSCDISKIIRTIEQDKRSEQSALGQIFTAGFLAKSQSGDFAQAQMQVRASVEISFLEKNINFLGTLSAAAPLLGLLGTVIGIIESFLMMDLGSSSNPTAMIPGISKALITTAAGMLVAIPALFAYRYFQRLVQDYVAELEQQSTLFHATLFYRNSADESTDEVLGDQK</sequence>
<dbReference type="GeneID" id="84208888"/>
<reference evidence="9" key="1">
    <citation type="submission" date="2023-08" db="EMBL/GenBank/DDBJ databases">
        <title>Emergence of clinically-relevant ST2 carbapenem-resistant Acinetobacter baumannii strains in hospital sewages in Zhejiang, East of China.</title>
        <authorList>
            <person name="Kaichao C."/>
            <person name="Zhang R."/>
        </authorList>
    </citation>
    <scope>NUCLEOTIDE SEQUENCE</scope>
    <source>
        <strain evidence="9">M-SY-60</strain>
    </source>
</reference>
<evidence type="ECO:0000256" key="1">
    <source>
        <dbReference type="ARBA" id="ARBA00004651"/>
    </source>
</evidence>
<comment type="similarity">
    <text evidence="6">Belongs to the exbB/tolQ family.</text>
</comment>
<evidence type="ECO:0000313" key="10">
    <source>
        <dbReference type="Proteomes" id="UP001243195"/>
    </source>
</evidence>
<comment type="subcellular location">
    <subcellularLocation>
        <location evidence="1">Cell membrane</location>
        <topology evidence="1">Multi-pass membrane protein</topology>
    </subcellularLocation>
    <subcellularLocation>
        <location evidence="6">Membrane</location>
        <topology evidence="6">Multi-pass membrane protein</topology>
    </subcellularLocation>
</comment>
<dbReference type="Proteomes" id="UP001243195">
    <property type="component" value="Unassembled WGS sequence"/>
</dbReference>
<feature type="domain" description="MotA/TolQ/ExbB proton channel" evidence="8">
    <location>
        <begin position="66"/>
        <end position="186"/>
    </location>
</feature>
<dbReference type="PANTHER" id="PTHR30625">
    <property type="entry name" value="PROTEIN TOLQ"/>
    <property type="match status" value="1"/>
</dbReference>
<feature type="transmembrane region" description="Helical" evidence="7">
    <location>
        <begin position="149"/>
        <end position="171"/>
    </location>
</feature>
<evidence type="ECO:0000256" key="4">
    <source>
        <dbReference type="ARBA" id="ARBA00022989"/>
    </source>
</evidence>
<evidence type="ECO:0000256" key="2">
    <source>
        <dbReference type="ARBA" id="ARBA00022475"/>
    </source>
</evidence>
<dbReference type="GO" id="GO:0005886">
    <property type="term" value="C:plasma membrane"/>
    <property type="evidence" value="ECO:0007669"/>
    <property type="project" value="UniProtKB-SubCell"/>
</dbReference>
<keyword evidence="2" id="KW-1003">Cell membrane</keyword>
<evidence type="ECO:0000259" key="8">
    <source>
        <dbReference type="Pfam" id="PF01618"/>
    </source>
</evidence>
<accession>A0AAW8JP35</accession>
<keyword evidence="6" id="KW-0813">Transport</keyword>
<organism evidence="9 10">
    <name type="scientific">Acinetobacter gerneri</name>
    <dbReference type="NCBI Taxonomy" id="202952"/>
    <lineage>
        <taxon>Bacteria</taxon>
        <taxon>Pseudomonadati</taxon>
        <taxon>Pseudomonadota</taxon>
        <taxon>Gammaproteobacteria</taxon>
        <taxon>Moraxellales</taxon>
        <taxon>Moraxellaceae</taxon>
        <taxon>Acinetobacter</taxon>
    </lineage>
</organism>
<proteinExistence type="inferred from homology"/>
<dbReference type="PANTHER" id="PTHR30625:SF11">
    <property type="entry name" value="MOTA_TOLQ_EXBB PROTON CHANNEL DOMAIN-CONTAINING PROTEIN"/>
    <property type="match status" value="1"/>
</dbReference>
<comment type="caution">
    <text evidence="9">The sequence shown here is derived from an EMBL/GenBank/DDBJ whole genome shotgun (WGS) entry which is preliminary data.</text>
</comment>
<evidence type="ECO:0000256" key="5">
    <source>
        <dbReference type="ARBA" id="ARBA00023136"/>
    </source>
</evidence>
<feature type="transmembrane region" description="Helical" evidence="7">
    <location>
        <begin position="108"/>
        <end position="129"/>
    </location>
</feature>
<dbReference type="EMBL" id="JAVIDA010000032">
    <property type="protein sequence ID" value="MDQ9073051.1"/>
    <property type="molecule type" value="Genomic_DNA"/>
</dbReference>
<keyword evidence="3 7" id="KW-0812">Transmembrane</keyword>
<dbReference type="GO" id="GO:0017038">
    <property type="term" value="P:protein import"/>
    <property type="evidence" value="ECO:0007669"/>
    <property type="project" value="TreeGrafter"/>
</dbReference>
<evidence type="ECO:0000256" key="6">
    <source>
        <dbReference type="RuleBase" id="RU004057"/>
    </source>
</evidence>
<dbReference type="InterPro" id="IPR050790">
    <property type="entry name" value="ExbB/TolQ_transport"/>
</dbReference>
<dbReference type="RefSeq" id="WP_004860871.1">
    <property type="nucleotide sequence ID" value="NZ_BBLI01000012.1"/>
</dbReference>
<gene>
    <name evidence="9" type="ORF">RFH51_16475</name>
</gene>
<evidence type="ECO:0000256" key="7">
    <source>
        <dbReference type="SAM" id="Phobius"/>
    </source>
</evidence>
<keyword evidence="4 7" id="KW-1133">Transmembrane helix</keyword>
<dbReference type="AlphaFoldDB" id="A0AAW8JP35"/>
<name>A0AAW8JP35_9GAMM</name>
<dbReference type="InterPro" id="IPR002898">
    <property type="entry name" value="MotA_ExbB_proton_chnl"/>
</dbReference>
<keyword evidence="5 7" id="KW-0472">Membrane</keyword>
<keyword evidence="6" id="KW-0653">Protein transport</keyword>
<evidence type="ECO:0000256" key="3">
    <source>
        <dbReference type="ARBA" id="ARBA00022692"/>
    </source>
</evidence>
<evidence type="ECO:0000313" key="9">
    <source>
        <dbReference type="EMBL" id="MDQ9073051.1"/>
    </source>
</evidence>
<dbReference type="Pfam" id="PF01618">
    <property type="entry name" value="MotA_ExbB"/>
    <property type="match status" value="1"/>
</dbReference>
<feature type="transmembrane region" description="Helical" evidence="7">
    <location>
        <begin position="12"/>
        <end position="31"/>
    </location>
</feature>